<dbReference type="PATRIC" id="fig|1072256.5.peg.1102"/>
<keyword evidence="2" id="KW-1185">Reference proteome</keyword>
<evidence type="ECO:0000313" key="1">
    <source>
        <dbReference type="EMBL" id="AKK11110.1"/>
    </source>
</evidence>
<dbReference type="EMBL" id="CP011546">
    <property type="protein sequence ID" value="AKK11110.1"/>
    <property type="molecule type" value="Genomic_DNA"/>
</dbReference>
<organism evidence="1 2">
    <name type="scientific">Corynebacterium uterequi</name>
    <dbReference type="NCBI Taxonomy" id="1072256"/>
    <lineage>
        <taxon>Bacteria</taxon>
        <taxon>Bacillati</taxon>
        <taxon>Actinomycetota</taxon>
        <taxon>Actinomycetes</taxon>
        <taxon>Mycobacteriales</taxon>
        <taxon>Corynebacteriaceae</taxon>
        <taxon>Corynebacterium</taxon>
    </lineage>
</organism>
<dbReference type="Proteomes" id="UP000035548">
    <property type="component" value="Chromosome"/>
</dbReference>
<reference evidence="1 2" key="1">
    <citation type="journal article" date="2015" name="Genome Announc.">
        <title>Virulence Factor Genes Detected in the Complete Genome Sequence of Corynebacterium uterequi DSM 45634, Isolated from the Uterus of a Maiden Mare.</title>
        <authorList>
            <person name="Ruckert C."/>
            <person name="Kriete M."/>
            <person name="Jaenicke S."/>
            <person name="Winkler A."/>
            <person name="Tauch A."/>
        </authorList>
    </citation>
    <scope>NUCLEOTIDE SEQUENCE [LARGE SCALE GENOMIC DNA]</scope>
    <source>
        <strain evidence="1 2">DSM 45634</strain>
    </source>
</reference>
<sequence length="220" mass="23909">MDIRAEVWSPLQNAAVWLTAWLYGHESTDELVDAWRQLGYSTPVEVLAAVRDVELSSPPVVRLVLSGPGHPSGLPGGRREAIVVGERLVLCPEWEVVELDTELPAPEWLSPGDADRLLTEATNRAADLIEATGYRSTALGNPRLTVGTLTDFYGIPGLPSSVPPRAAKLFARADVVAAIIETVTEKMGDHSVDPQLLALWRHIRIARMAGVTYAAVEFAR</sequence>
<protein>
    <submittedName>
        <fullName evidence="1">Uncharacterized protein</fullName>
    </submittedName>
</protein>
<dbReference type="RefSeq" id="WP_047259577.1">
    <property type="nucleotide sequence ID" value="NZ_CP011546.1"/>
</dbReference>
<gene>
    <name evidence="1" type="ORF">CUTER_05570</name>
</gene>
<dbReference type="OrthoDB" id="4420946at2"/>
<reference evidence="2" key="2">
    <citation type="submission" date="2015-05" db="EMBL/GenBank/DDBJ databases">
        <title>Complete genome sequence of Corynebacterium uterequi DSM 45634, isolated from the uterus of a maiden mare.</title>
        <authorList>
            <person name="Ruckert C."/>
            <person name="Albersmeier A."/>
            <person name="Winkler A."/>
            <person name="Tauch A."/>
        </authorList>
    </citation>
    <scope>NUCLEOTIDE SEQUENCE [LARGE SCALE GENOMIC DNA]</scope>
    <source>
        <strain evidence="2">DSM 45634</strain>
    </source>
</reference>
<evidence type="ECO:0000313" key="2">
    <source>
        <dbReference type="Proteomes" id="UP000035548"/>
    </source>
</evidence>
<dbReference type="KEGG" id="cut:CUTER_05570"/>
<proteinExistence type="predicted"/>
<accession>A0A0G3HEI2</accession>
<dbReference type="AlphaFoldDB" id="A0A0G3HEI2"/>
<dbReference type="STRING" id="1072256.CUTER_05570"/>
<name>A0A0G3HEI2_9CORY</name>